<gene>
    <name evidence="3" type="ORF">A2619_02530</name>
</gene>
<evidence type="ECO:0000313" key="4">
    <source>
        <dbReference type="Proteomes" id="UP000176815"/>
    </source>
</evidence>
<feature type="transmembrane region" description="Helical" evidence="2">
    <location>
        <begin position="7"/>
        <end position="30"/>
    </location>
</feature>
<comment type="caution">
    <text evidence="3">The sequence shown here is derived from an EMBL/GenBank/DDBJ whole genome shotgun (WGS) entry which is preliminary data.</text>
</comment>
<dbReference type="Proteomes" id="UP000176815">
    <property type="component" value="Unassembled WGS sequence"/>
</dbReference>
<evidence type="ECO:0000256" key="1">
    <source>
        <dbReference type="SAM" id="MobiDB-lite"/>
    </source>
</evidence>
<keyword evidence="2" id="KW-0472">Membrane</keyword>
<evidence type="ECO:0000256" key="2">
    <source>
        <dbReference type="SAM" id="Phobius"/>
    </source>
</evidence>
<feature type="region of interest" description="Disordered" evidence="1">
    <location>
        <begin position="172"/>
        <end position="197"/>
    </location>
</feature>
<keyword evidence="2" id="KW-0812">Transmembrane</keyword>
<name>A0A1F4X5F5_UNCKA</name>
<dbReference type="EMBL" id="MEWG01000031">
    <property type="protein sequence ID" value="OGC76897.1"/>
    <property type="molecule type" value="Genomic_DNA"/>
</dbReference>
<accession>A0A1F4X5F5</accession>
<organism evidence="3 4">
    <name type="scientific">candidate division WWE3 bacterium RIFOXYD1_FULL_39_9</name>
    <dbReference type="NCBI Taxonomy" id="1802649"/>
    <lineage>
        <taxon>Bacteria</taxon>
        <taxon>Katanobacteria</taxon>
    </lineage>
</organism>
<evidence type="ECO:0008006" key="5">
    <source>
        <dbReference type="Google" id="ProtNLM"/>
    </source>
</evidence>
<evidence type="ECO:0000313" key="3">
    <source>
        <dbReference type="EMBL" id="OGC76897.1"/>
    </source>
</evidence>
<reference evidence="3 4" key="1">
    <citation type="journal article" date="2016" name="Nat. Commun.">
        <title>Thousands of microbial genomes shed light on interconnected biogeochemical processes in an aquifer system.</title>
        <authorList>
            <person name="Anantharaman K."/>
            <person name="Brown C.T."/>
            <person name="Hug L.A."/>
            <person name="Sharon I."/>
            <person name="Castelle C.J."/>
            <person name="Probst A.J."/>
            <person name="Thomas B.C."/>
            <person name="Singh A."/>
            <person name="Wilkins M.J."/>
            <person name="Karaoz U."/>
            <person name="Brodie E.L."/>
            <person name="Williams K.H."/>
            <person name="Hubbard S.S."/>
            <person name="Banfield J.F."/>
        </authorList>
    </citation>
    <scope>NUCLEOTIDE SEQUENCE [LARGE SCALE GENOMIC DNA]</scope>
</reference>
<feature type="compositionally biased region" description="Acidic residues" evidence="1">
    <location>
        <begin position="176"/>
        <end position="186"/>
    </location>
</feature>
<keyword evidence="2" id="KW-1133">Transmembrane helix</keyword>
<protein>
    <recommendedName>
        <fullName evidence="5">PrcB C-terminal domain-containing protein</fullName>
    </recommendedName>
</protein>
<dbReference type="AlphaFoldDB" id="A0A1F4X5F5"/>
<proteinExistence type="predicted"/>
<sequence length="197" mass="22485">MTNKKQFIYISLLPLVTIIILILGAGYFLLADEIKLPKFNKGTQIRRLENFPTIVYTEEGKTYEKQRKVLKSEQELNEFLNYIDPAGLVALKETIDFDKEYVIAVSTEVEDPETHKVKVKKVYEDKNMKSLLIAVQETFPSDNCTVETSPHIAVDIVAINKTDWDIGFDRIKTEEPCDNNEDEGSNDEQSSSSENTN</sequence>
<feature type="compositionally biased region" description="Polar residues" evidence="1">
    <location>
        <begin position="187"/>
        <end position="197"/>
    </location>
</feature>